<reference evidence="1 2" key="1">
    <citation type="submission" date="2018-05" db="EMBL/GenBank/DDBJ databases">
        <title>Genomic Encyclopedia of Type Strains, Phase IV (KMG-IV): sequencing the most valuable type-strain genomes for metagenomic binning, comparative biology and taxonomic classification.</title>
        <authorList>
            <person name="Goeker M."/>
        </authorList>
    </citation>
    <scope>NUCLEOTIDE SEQUENCE [LARGE SCALE GENOMIC DNA]</scope>
    <source>
        <strain evidence="1 2">DSM 25350</strain>
    </source>
</reference>
<organism evidence="1 2">
    <name type="scientific">Pleionea mediterranea</name>
    <dbReference type="NCBI Taxonomy" id="523701"/>
    <lineage>
        <taxon>Bacteria</taxon>
        <taxon>Pseudomonadati</taxon>
        <taxon>Pseudomonadota</taxon>
        <taxon>Gammaproteobacteria</taxon>
        <taxon>Oceanospirillales</taxon>
        <taxon>Pleioneaceae</taxon>
        <taxon>Pleionea</taxon>
    </lineage>
</organism>
<accession>A0A316FQ32</accession>
<dbReference type="EMBL" id="QGGU01000006">
    <property type="protein sequence ID" value="PWK50794.1"/>
    <property type="molecule type" value="Genomic_DNA"/>
</dbReference>
<dbReference type="AlphaFoldDB" id="A0A316FQ32"/>
<dbReference type="Proteomes" id="UP000245790">
    <property type="component" value="Unassembled WGS sequence"/>
</dbReference>
<gene>
    <name evidence="1" type="ORF">C8D97_10681</name>
</gene>
<evidence type="ECO:0000313" key="1">
    <source>
        <dbReference type="EMBL" id="PWK50794.1"/>
    </source>
</evidence>
<dbReference type="RefSeq" id="WP_109763461.1">
    <property type="nucleotide sequence ID" value="NZ_QGGU01000006.1"/>
</dbReference>
<evidence type="ECO:0000313" key="2">
    <source>
        <dbReference type="Proteomes" id="UP000245790"/>
    </source>
</evidence>
<sequence length="193" mass="21640">MNKLLWGIAAGIALLIFWPTAPKDYGAGVVASLAPLQQNLSLSSFKQKDYQITPVASFYIKAKVLDRENYYFGREADLSPVDFVLGWGPMSDQDVLSHISISQRNRWYYWKTDEWIISRKAIENSSANMHMIPSNDSVASALKQVKQGDVITLSGKLVNVKGQDGWQWNSSLSRNDTGDGACELIWVESVRVH</sequence>
<comment type="caution">
    <text evidence="1">The sequence shown here is derived from an EMBL/GenBank/DDBJ whole genome shotgun (WGS) entry which is preliminary data.</text>
</comment>
<protein>
    <submittedName>
        <fullName evidence="1">Uncharacterized protein</fullName>
    </submittedName>
</protein>
<proteinExistence type="predicted"/>
<dbReference type="OrthoDB" id="6706661at2"/>
<keyword evidence="2" id="KW-1185">Reference proteome</keyword>
<name>A0A316FQ32_9GAMM</name>